<dbReference type="PANTHER" id="PTHR34106">
    <property type="entry name" value="GLYCOSIDASE"/>
    <property type="match status" value="1"/>
</dbReference>
<dbReference type="SUPFAM" id="SSF75005">
    <property type="entry name" value="Arabinanase/levansucrase/invertase"/>
    <property type="match status" value="1"/>
</dbReference>
<keyword evidence="2" id="KW-0808">Transferase</keyword>
<comment type="similarity">
    <text evidence="3">Belongs to the glycosyl hydrolase 130 family.</text>
</comment>
<evidence type="ECO:0000256" key="3">
    <source>
        <dbReference type="ARBA" id="ARBA00024356"/>
    </source>
</evidence>
<organism evidence="4 5">
    <name type="scientific">Thermus scotoductus</name>
    <dbReference type="NCBI Taxonomy" id="37636"/>
    <lineage>
        <taxon>Bacteria</taxon>
        <taxon>Thermotogati</taxon>
        <taxon>Deinococcota</taxon>
        <taxon>Deinococci</taxon>
        <taxon>Thermales</taxon>
        <taxon>Thermaceae</taxon>
        <taxon>Thermus</taxon>
    </lineage>
</organism>
<sequence length="348" mass="38487">MGISELEETLRAKAETFLAQRQGFRIEKTEDVFARRFYLSPERVKVVNHLRGKPLAVFNPGVAYRDGVVHLFVRLIFDYYGYASSVGYVALPLEDLLAGQLPDPLPVEIVLYPTEVWEASRGCEDPRAHAWGAGFLLFYTGVGKLGEARLTDHKDVFFPALALAEFDPDLKLRRKGLVRIGPAGKSLLLPAKGATLLQGNAVLLRPSLPGVPDMGWRGRLDWNHLSIDQLEPILAPESFEFKVGWSTNAYPLGDGTYLVAYHGILRRDLSYRHGFALLSGDGELLALSSYLLAPQGLVETYGDRPFTLYGNGLFLHGDELVFVGGVGDYAVGVFTAPWQEVLVRLTPL</sequence>
<evidence type="ECO:0000313" key="5">
    <source>
        <dbReference type="Proteomes" id="UP000286734"/>
    </source>
</evidence>
<protein>
    <recommendedName>
        <fullName evidence="6">Glycosidase</fullName>
    </recommendedName>
</protein>
<dbReference type="InterPro" id="IPR007184">
    <property type="entry name" value="Mannoside_phosphorylase"/>
</dbReference>
<dbReference type="InterPro" id="IPR023296">
    <property type="entry name" value="Glyco_hydro_beta-prop_sf"/>
</dbReference>
<evidence type="ECO:0008006" key="6">
    <source>
        <dbReference type="Google" id="ProtNLM"/>
    </source>
</evidence>
<evidence type="ECO:0000313" key="4">
    <source>
        <dbReference type="EMBL" id="RTH02974.1"/>
    </source>
</evidence>
<keyword evidence="1" id="KW-0328">Glycosyltransferase</keyword>
<comment type="caution">
    <text evidence="4">The sequence shown here is derived from an EMBL/GenBank/DDBJ whole genome shotgun (WGS) entry which is preliminary data.</text>
</comment>
<reference evidence="4 5" key="1">
    <citation type="journal article" date="2019" name="Extremophiles">
        <title>Biogeography of thermophiles and predominance of Thermus scotoductus in domestic water heaters.</title>
        <authorList>
            <person name="Wilpiszeski R.L."/>
            <person name="Zhang Z."/>
            <person name="House C.H."/>
        </authorList>
    </citation>
    <scope>NUCLEOTIDE SEQUENCE [LARGE SCALE GENOMIC DNA]</scope>
    <source>
        <strain evidence="4 5">34_S34</strain>
    </source>
</reference>
<accession>A0A430R6H5</accession>
<dbReference type="Gene3D" id="2.115.10.20">
    <property type="entry name" value="Glycosyl hydrolase domain, family 43"/>
    <property type="match status" value="1"/>
</dbReference>
<dbReference type="Pfam" id="PF04041">
    <property type="entry name" value="Glyco_hydro_130"/>
    <property type="match status" value="1"/>
</dbReference>
<dbReference type="Proteomes" id="UP000286734">
    <property type="component" value="Unassembled WGS sequence"/>
</dbReference>
<evidence type="ECO:0000256" key="1">
    <source>
        <dbReference type="ARBA" id="ARBA00022676"/>
    </source>
</evidence>
<dbReference type="GO" id="GO:0016757">
    <property type="term" value="F:glycosyltransferase activity"/>
    <property type="evidence" value="ECO:0007669"/>
    <property type="project" value="UniProtKB-KW"/>
</dbReference>
<name>A0A430R6H5_THESC</name>
<dbReference type="AlphaFoldDB" id="A0A430R6H5"/>
<dbReference type="RefSeq" id="WP_015717105.1">
    <property type="nucleotide sequence ID" value="NZ_PELP01000288.1"/>
</dbReference>
<dbReference type="EMBL" id="PELP01000288">
    <property type="protein sequence ID" value="RTH02974.1"/>
    <property type="molecule type" value="Genomic_DNA"/>
</dbReference>
<gene>
    <name evidence="4" type="ORF">CSW47_09655</name>
</gene>
<proteinExistence type="inferred from homology"/>
<dbReference type="PANTHER" id="PTHR34106:SF5">
    <property type="entry name" value="GLYCOSIDASE"/>
    <property type="match status" value="1"/>
</dbReference>
<evidence type="ECO:0000256" key="2">
    <source>
        <dbReference type="ARBA" id="ARBA00022679"/>
    </source>
</evidence>